<evidence type="ECO:0000313" key="1">
    <source>
        <dbReference type="EMBL" id="KAF4139113.1"/>
    </source>
</evidence>
<reference evidence="1" key="1">
    <citation type="submission" date="2020-03" db="EMBL/GenBank/DDBJ databases">
        <title>Hybrid Assembly of Korean Phytophthora infestans isolates.</title>
        <authorList>
            <person name="Prokchorchik M."/>
            <person name="Lee Y."/>
            <person name="Seo J."/>
            <person name="Cho J.-H."/>
            <person name="Park Y.-E."/>
            <person name="Jang D.-C."/>
            <person name="Im J.-S."/>
            <person name="Choi J.-G."/>
            <person name="Park H.-J."/>
            <person name="Lee G.-B."/>
            <person name="Lee Y.-G."/>
            <person name="Hong S.-Y."/>
            <person name="Cho K."/>
            <person name="Sohn K.H."/>
        </authorList>
    </citation>
    <scope>NUCLEOTIDE SEQUENCE</scope>
    <source>
        <strain evidence="1">KR_2_A2</strain>
    </source>
</reference>
<gene>
    <name evidence="1" type="ORF">GN958_ATG11698</name>
</gene>
<proteinExistence type="predicted"/>
<sequence length="103" mass="11696">MELAVLGAFDTPERLVIHNIRFNARTYGSASAELGFRFTIEGVRSLARLFRLMETVITEDGDRCMKEEVTAIMLNRLSPFNVSMACRAGLAARRDRFAEYFRG</sequence>
<comment type="caution">
    <text evidence="1">The sequence shown here is derived from an EMBL/GenBank/DDBJ whole genome shotgun (WGS) entry which is preliminary data.</text>
</comment>
<organism evidence="1 2">
    <name type="scientific">Phytophthora infestans</name>
    <name type="common">Potato late blight agent</name>
    <name type="synonym">Botrytis infestans</name>
    <dbReference type="NCBI Taxonomy" id="4787"/>
    <lineage>
        <taxon>Eukaryota</taxon>
        <taxon>Sar</taxon>
        <taxon>Stramenopiles</taxon>
        <taxon>Oomycota</taxon>
        <taxon>Peronosporomycetes</taxon>
        <taxon>Peronosporales</taxon>
        <taxon>Peronosporaceae</taxon>
        <taxon>Phytophthora</taxon>
    </lineage>
</organism>
<accession>A0A8S9UF19</accession>
<evidence type="ECO:0000313" key="2">
    <source>
        <dbReference type="Proteomes" id="UP000704712"/>
    </source>
</evidence>
<dbReference type="Proteomes" id="UP000704712">
    <property type="component" value="Unassembled WGS sequence"/>
</dbReference>
<dbReference type="AlphaFoldDB" id="A0A8S9UF19"/>
<name>A0A8S9UF19_PHYIN</name>
<protein>
    <submittedName>
        <fullName evidence="1">Uncharacterized protein</fullName>
    </submittedName>
</protein>
<dbReference type="EMBL" id="JAACNO010001574">
    <property type="protein sequence ID" value="KAF4139113.1"/>
    <property type="molecule type" value="Genomic_DNA"/>
</dbReference>